<reference evidence="10" key="1">
    <citation type="submission" date="2017-02" db="EMBL/GenBank/DDBJ databases">
        <title>Comparative genomics and description of representatives of a novel lineage of planctomycetes thriving in anoxic sediments.</title>
        <authorList>
            <person name="Spring S."/>
            <person name="Bunk B."/>
            <person name="Sproer C."/>
            <person name="Klenk H.-P."/>
        </authorList>
    </citation>
    <scope>NUCLEOTIDE SEQUENCE [LARGE SCALE GENOMIC DNA]</scope>
    <source>
        <strain evidence="10">L21-RPul-D3</strain>
    </source>
</reference>
<evidence type="ECO:0000313" key="10">
    <source>
        <dbReference type="Proteomes" id="UP000188273"/>
    </source>
</evidence>
<keyword evidence="5 7" id="KW-0238">DNA-binding</keyword>
<keyword evidence="9" id="KW-0132">Cell division</keyword>
<comment type="similarity">
    <text evidence="7">Belongs to the MraZ family.</text>
</comment>
<protein>
    <recommendedName>
        <fullName evidence="1 7">Transcriptional regulator MraZ</fullName>
    </recommendedName>
</protein>
<dbReference type="InterPro" id="IPR037914">
    <property type="entry name" value="SpoVT-AbrB_sf"/>
</dbReference>
<dbReference type="AlphaFoldDB" id="A0A1Q2HQ50"/>
<dbReference type="GO" id="GO:2000143">
    <property type="term" value="P:negative regulation of DNA-templated transcription initiation"/>
    <property type="evidence" value="ECO:0007669"/>
    <property type="project" value="TreeGrafter"/>
</dbReference>
<dbReference type="InterPro" id="IPR038619">
    <property type="entry name" value="MraZ_sf"/>
</dbReference>
<keyword evidence="9" id="KW-0131">Cell cycle</keyword>
<evidence type="ECO:0000256" key="5">
    <source>
        <dbReference type="ARBA" id="ARBA00023125"/>
    </source>
</evidence>
<dbReference type="SUPFAM" id="SSF89447">
    <property type="entry name" value="AbrB/MazE/MraZ-like"/>
    <property type="match status" value="1"/>
</dbReference>
<accession>A0A1Q2HQ50</accession>
<gene>
    <name evidence="7" type="primary">mraZ</name>
    <name evidence="9" type="ORF">L21SP3_01354</name>
</gene>
<evidence type="ECO:0000256" key="1">
    <source>
        <dbReference type="ARBA" id="ARBA00013860"/>
    </source>
</evidence>
<name>A0A1Q2HQ50_9BACT</name>
<dbReference type="GO" id="GO:0000976">
    <property type="term" value="F:transcription cis-regulatory region binding"/>
    <property type="evidence" value="ECO:0007669"/>
    <property type="project" value="TreeGrafter"/>
</dbReference>
<evidence type="ECO:0000259" key="8">
    <source>
        <dbReference type="PROSITE" id="PS51740"/>
    </source>
</evidence>
<dbReference type="PANTHER" id="PTHR34701">
    <property type="entry name" value="TRANSCRIPTIONAL REGULATOR MRAZ"/>
    <property type="match status" value="1"/>
</dbReference>
<comment type="subcellular location">
    <subcellularLocation>
        <location evidence="7">Cytoplasm</location>
        <location evidence="7">Nucleoid</location>
    </subcellularLocation>
</comment>
<keyword evidence="4 7" id="KW-0805">Transcription regulation</keyword>
<dbReference type="PANTHER" id="PTHR34701:SF1">
    <property type="entry name" value="TRANSCRIPTIONAL REGULATOR MRAZ"/>
    <property type="match status" value="1"/>
</dbReference>
<evidence type="ECO:0000313" key="9">
    <source>
        <dbReference type="EMBL" id="AQQ09548.1"/>
    </source>
</evidence>
<evidence type="ECO:0000256" key="3">
    <source>
        <dbReference type="ARBA" id="ARBA00022737"/>
    </source>
</evidence>
<dbReference type="InterPro" id="IPR035644">
    <property type="entry name" value="MraZ_C"/>
</dbReference>
<keyword evidence="10" id="KW-1185">Reference proteome</keyword>
<evidence type="ECO:0000256" key="7">
    <source>
        <dbReference type="HAMAP-Rule" id="MF_01008"/>
    </source>
</evidence>
<dbReference type="GO" id="GO:0003700">
    <property type="term" value="F:DNA-binding transcription factor activity"/>
    <property type="evidence" value="ECO:0007669"/>
    <property type="project" value="UniProtKB-UniRule"/>
</dbReference>
<dbReference type="GO" id="GO:0051301">
    <property type="term" value="P:cell division"/>
    <property type="evidence" value="ECO:0007669"/>
    <property type="project" value="UniProtKB-KW"/>
</dbReference>
<proteinExistence type="inferred from homology"/>
<dbReference type="CDD" id="cd16320">
    <property type="entry name" value="MraZ_N"/>
    <property type="match status" value="1"/>
</dbReference>
<comment type="subunit">
    <text evidence="7">Forms oligomers.</text>
</comment>
<dbReference type="EMBL" id="CP019633">
    <property type="protein sequence ID" value="AQQ09548.1"/>
    <property type="molecule type" value="Genomic_DNA"/>
</dbReference>
<organism evidence="9 10">
    <name type="scientific">Sedimentisphaera cyanobacteriorum</name>
    <dbReference type="NCBI Taxonomy" id="1940790"/>
    <lineage>
        <taxon>Bacteria</taxon>
        <taxon>Pseudomonadati</taxon>
        <taxon>Planctomycetota</taxon>
        <taxon>Phycisphaerae</taxon>
        <taxon>Sedimentisphaerales</taxon>
        <taxon>Sedimentisphaeraceae</taxon>
        <taxon>Sedimentisphaera</taxon>
    </lineage>
</organism>
<dbReference type="HAMAP" id="MF_01008">
    <property type="entry name" value="MraZ"/>
    <property type="match status" value="1"/>
</dbReference>
<evidence type="ECO:0000256" key="2">
    <source>
        <dbReference type="ARBA" id="ARBA00022490"/>
    </source>
</evidence>
<sequence>MAFLSGEYDHKIDPESNRVSLKVELKKMLTDTGFTGTYYLTLGERGVLCLYPEKVYEQFVFKGAPKNEGGEVKDDQIVAYERMNFGFATRCELDKQGRLLIPQRIRRRAVLGTDIVIVGVNDHLEIWDPDRWEAYAEQMLPVHNQQHGGARKAAFEEALSRKL</sequence>
<dbReference type="CDD" id="cd16321">
    <property type="entry name" value="MraZ_C"/>
    <property type="match status" value="1"/>
</dbReference>
<dbReference type="KEGG" id="pbu:L21SP3_01354"/>
<dbReference type="GO" id="GO:0009295">
    <property type="term" value="C:nucleoid"/>
    <property type="evidence" value="ECO:0007669"/>
    <property type="project" value="UniProtKB-SubCell"/>
</dbReference>
<keyword evidence="2 7" id="KW-0963">Cytoplasm</keyword>
<keyword evidence="3" id="KW-0677">Repeat</keyword>
<evidence type="ECO:0000256" key="4">
    <source>
        <dbReference type="ARBA" id="ARBA00023015"/>
    </source>
</evidence>
<dbReference type="GO" id="GO:0005737">
    <property type="term" value="C:cytoplasm"/>
    <property type="evidence" value="ECO:0007669"/>
    <property type="project" value="UniProtKB-UniRule"/>
</dbReference>
<dbReference type="InterPro" id="IPR035642">
    <property type="entry name" value="MraZ_N"/>
</dbReference>
<keyword evidence="6 7" id="KW-0804">Transcription</keyword>
<feature type="domain" description="SpoVT-AbrB" evidence="8">
    <location>
        <begin position="88"/>
        <end position="131"/>
    </location>
</feature>
<dbReference type="Pfam" id="PF02381">
    <property type="entry name" value="MraZ"/>
    <property type="match status" value="1"/>
</dbReference>
<evidence type="ECO:0000256" key="6">
    <source>
        <dbReference type="ARBA" id="ARBA00023163"/>
    </source>
</evidence>
<dbReference type="STRING" id="1940790.L21SP3_01354"/>
<dbReference type="RefSeq" id="WP_077540132.1">
    <property type="nucleotide sequence ID" value="NZ_CP019633.1"/>
</dbReference>
<dbReference type="InterPro" id="IPR003444">
    <property type="entry name" value="MraZ"/>
</dbReference>
<dbReference type="PROSITE" id="PS51740">
    <property type="entry name" value="SPOVT_ABRB"/>
    <property type="match status" value="1"/>
</dbReference>
<dbReference type="Gene3D" id="3.40.1550.20">
    <property type="entry name" value="Transcriptional regulator MraZ domain"/>
    <property type="match status" value="1"/>
</dbReference>
<dbReference type="InterPro" id="IPR020603">
    <property type="entry name" value="MraZ_dom"/>
</dbReference>
<dbReference type="InterPro" id="IPR007159">
    <property type="entry name" value="SpoVT-AbrB_dom"/>
</dbReference>
<dbReference type="Proteomes" id="UP000188273">
    <property type="component" value="Chromosome"/>
</dbReference>